<organism evidence="1 2">
    <name type="scientific">Saccharopolyspora thermophila</name>
    <dbReference type="NCBI Taxonomy" id="89367"/>
    <lineage>
        <taxon>Bacteria</taxon>
        <taxon>Bacillati</taxon>
        <taxon>Actinomycetota</taxon>
        <taxon>Actinomycetes</taxon>
        <taxon>Pseudonocardiales</taxon>
        <taxon>Pseudonocardiaceae</taxon>
        <taxon>Saccharopolyspora</taxon>
    </lineage>
</organism>
<proteinExistence type="predicted"/>
<name>A0A917K6B0_9PSEU</name>
<reference evidence="1 2" key="1">
    <citation type="journal article" date="2014" name="Int. J. Syst. Evol. Microbiol.">
        <title>Complete genome sequence of Corynebacterium casei LMG S-19264T (=DSM 44701T), isolated from a smear-ripened cheese.</title>
        <authorList>
            <consortium name="US DOE Joint Genome Institute (JGI-PGF)"/>
            <person name="Walter F."/>
            <person name="Albersmeier A."/>
            <person name="Kalinowski J."/>
            <person name="Ruckert C."/>
        </authorList>
    </citation>
    <scope>NUCLEOTIDE SEQUENCE [LARGE SCALE GENOMIC DNA]</scope>
    <source>
        <strain evidence="1 2">CGMCC 4.7206</strain>
    </source>
</reference>
<evidence type="ECO:0000313" key="1">
    <source>
        <dbReference type="EMBL" id="GGJ01597.1"/>
    </source>
</evidence>
<dbReference type="AlphaFoldDB" id="A0A917K6B0"/>
<evidence type="ECO:0000313" key="2">
    <source>
        <dbReference type="Proteomes" id="UP000597989"/>
    </source>
</evidence>
<dbReference type="Proteomes" id="UP000597989">
    <property type="component" value="Unassembled WGS sequence"/>
</dbReference>
<dbReference type="EMBL" id="BMMT01000018">
    <property type="protein sequence ID" value="GGJ01597.1"/>
    <property type="molecule type" value="Genomic_DNA"/>
</dbReference>
<dbReference type="RefSeq" id="WP_188990615.1">
    <property type="nucleotide sequence ID" value="NZ_BMMT01000018.1"/>
</dbReference>
<gene>
    <name evidence="1" type="ORF">GCM10011581_43510</name>
</gene>
<sequence>MKRNRNDQAAESVIQSAAGTVRVFIGDIDAREATFGVSRGVVNLNFGQAGTHVAVNGDITGGLSFS</sequence>
<comment type="caution">
    <text evidence="1">The sequence shown here is derived from an EMBL/GenBank/DDBJ whole genome shotgun (WGS) entry which is preliminary data.</text>
</comment>
<protein>
    <submittedName>
        <fullName evidence="1">Uncharacterized protein</fullName>
    </submittedName>
</protein>
<accession>A0A917K6B0</accession>